<protein>
    <submittedName>
        <fullName evidence="5">Helix-turn-helix domain-containing protein</fullName>
    </submittedName>
</protein>
<dbReference type="PANTHER" id="PTHR43280">
    <property type="entry name" value="ARAC-FAMILY TRANSCRIPTIONAL REGULATOR"/>
    <property type="match status" value="1"/>
</dbReference>
<evidence type="ECO:0000256" key="1">
    <source>
        <dbReference type="ARBA" id="ARBA00023015"/>
    </source>
</evidence>
<dbReference type="PROSITE" id="PS01124">
    <property type="entry name" value="HTH_ARAC_FAMILY_2"/>
    <property type="match status" value="1"/>
</dbReference>
<keyword evidence="2" id="KW-0238">DNA-binding</keyword>
<comment type="caution">
    <text evidence="5">The sequence shown here is derived from an EMBL/GenBank/DDBJ whole genome shotgun (WGS) entry which is preliminary data.</text>
</comment>
<dbReference type="Pfam" id="PF14525">
    <property type="entry name" value="AraC_binding_2"/>
    <property type="match status" value="1"/>
</dbReference>
<dbReference type="RefSeq" id="WP_344551629.1">
    <property type="nucleotide sequence ID" value="NZ_JBHTGA010000001.1"/>
</dbReference>
<dbReference type="SMART" id="SM00342">
    <property type="entry name" value="HTH_ARAC"/>
    <property type="match status" value="1"/>
</dbReference>
<evidence type="ECO:0000256" key="3">
    <source>
        <dbReference type="ARBA" id="ARBA00023163"/>
    </source>
</evidence>
<name>A0ABN2WL21_9ACTN</name>
<dbReference type="InterPro" id="IPR035418">
    <property type="entry name" value="AraC-bd_2"/>
</dbReference>
<dbReference type="Pfam" id="PF12833">
    <property type="entry name" value="HTH_18"/>
    <property type="match status" value="1"/>
</dbReference>
<evidence type="ECO:0000313" key="5">
    <source>
        <dbReference type="EMBL" id="GAA2093626.1"/>
    </source>
</evidence>
<reference evidence="5 6" key="1">
    <citation type="journal article" date="2019" name="Int. J. Syst. Evol. Microbiol.">
        <title>The Global Catalogue of Microorganisms (GCM) 10K type strain sequencing project: providing services to taxonomists for standard genome sequencing and annotation.</title>
        <authorList>
            <consortium name="The Broad Institute Genomics Platform"/>
            <consortium name="The Broad Institute Genome Sequencing Center for Infectious Disease"/>
            <person name="Wu L."/>
            <person name="Ma J."/>
        </authorList>
    </citation>
    <scope>NUCLEOTIDE SEQUENCE [LARGE SCALE GENOMIC DNA]</scope>
    <source>
        <strain evidence="5 6">JCM 14559</strain>
    </source>
</reference>
<dbReference type="InterPro" id="IPR009057">
    <property type="entry name" value="Homeodomain-like_sf"/>
</dbReference>
<dbReference type="SUPFAM" id="SSF46689">
    <property type="entry name" value="Homeodomain-like"/>
    <property type="match status" value="1"/>
</dbReference>
<accession>A0ABN2WL21</accession>
<evidence type="ECO:0000256" key="2">
    <source>
        <dbReference type="ARBA" id="ARBA00023125"/>
    </source>
</evidence>
<keyword evidence="6" id="KW-1185">Reference proteome</keyword>
<sequence length="340" mass="37654">MERMERMDGFEDEEPSGPECFERWREAMGQHRAAEMSSDHVDTFTARMRQFDLGPVALTQTSFPSIRVRRTERMIKREDAELLHLTVLTQGYALAATSAGERAELVGVGDFFLAHSSYPYDTRTLGSPDTPPDRRGVEGLAIDLPSALLPVPAHRLRELMVRKLSGRSGTGALLQEFVVGLGRQADGLQPAEAARLGGVMVDLIGAWLLRELDAEDAQPQEARHRALVESVRAFVRRNLHDPRLAPPVVAAAHHISLSYLHRLFTEYAQGETVAAFIRRQRLERAGRDLADPALRAVPIHAVAARYGMIGASEFTRAFKAAHGLPPREYRQRALAEAAVG</sequence>
<keyword evidence="3" id="KW-0804">Transcription</keyword>
<dbReference type="PANTHER" id="PTHR43280:SF31">
    <property type="entry name" value="TRANSCRIPTIONAL REGULATORY PROTEIN"/>
    <property type="match status" value="1"/>
</dbReference>
<dbReference type="InterPro" id="IPR018060">
    <property type="entry name" value="HTH_AraC"/>
</dbReference>
<dbReference type="EMBL" id="BAAANS010000010">
    <property type="protein sequence ID" value="GAA2093626.1"/>
    <property type="molecule type" value="Genomic_DNA"/>
</dbReference>
<organism evidence="5 6">
    <name type="scientific">Kitasatospora saccharophila</name>
    <dbReference type="NCBI Taxonomy" id="407973"/>
    <lineage>
        <taxon>Bacteria</taxon>
        <taxon>Bacillati</taxon>
        <taxon>Actinomycetota</taxon>
        <taxon>Actinomycetes</taxon>
        <taxon>Kitasatosporales</taxon>
        <taxon>Streptomycetaceae</taxon>
        <taxon>Kitasatospora</taxon>
    </lineage>
</organism>
<evidence type="ECO:0000259" key="4">
    <source>
        <dbReference type="PROSITE" id="PS01124"/>
    </source>
</evidence>
<gene>
    <name evidence="5" type="ORF">GCM10009759_20410</name>
</gene>
<proteinExistence type="predicted"/>
<feature type="domain" description="HTH araC/xylS-type" evidence="4">
    <location>
        <begin position="229"/>
        <end position="332"/>
    </location>
</feature>
<dbReference type="Gene3D" id="1.10.10.60">
    <property type="entry name" value="Homeodomain-like"/>
    <property type="match status" value="1"/>
</dbReference>
<dbReference type="Proteomes" id="UP001500897">
    <property type="component" value="Unassembled WGS sequence"/>
</dbReference>
<evidence type="ECO:0000313" key="6">
    <source>
        <dbReference type="Proteomes" id="UP001500897"/>
    </source>
</evidence>
<keyword evidence="1" id="KW-0805">Transcription regulation</keyword>